<reference evidence="3 4" key="1">
    <citation type="submission" date="2017-11" db="EMBL/GenBank/DDBJ databases">
        <title>Infants hospitalized years apart are colonized by the same room-sourced microbial strains.</title>
        <authorList>
            <person name="Brooks B."/>
            <person name="Olm M.R."/>
            <person name="Firek B.A."/>
            <person name="Baker R."/>
            <person name="Thomas B.C."/>
            <person name="Morowitz M.J."/>
            <person name="Banfield J.F."/>
        </authorList>
    </citation>
    <scope>NUCLEOTIDE SEQUENCE [LARGE SCALE GENOMIC DNA]</scope>
    <source>
        <strain evidence="3">S2_009_000_R2_76</strain>
    </source>
</reference>
<sequence length="344" mass="36907">MKISNETKIGALTLVSIVLLFLGFNFLKGKNLFQTGFYLYTNYTDTKGLQASNPVVINGYQVGTVYSMVADDKNLGAIKVEFKLNDQYNIPKNSVATIEANPLGTARVVITLGTSTQYLQSKDTITAGNKAGLMAALTDKLGPTADNLASVLAHMDTLVMNVNTVLSTDNKGSIASILANLNKTTSEFALTASSLKSMLDAQSGSISKTMSNVQSLTGNLASNNDKINHVMTNLETATNQLSAADIKGIVEKMNASATQLNAAMTDLNKKLNSTDGTAGALLNDKALYNNINSTVRSMNTLLDDLRVHPKRYVNISVFGRKDKGDYLKQPLVVDSINNKSTDTK</sequence>
<evidence type="ECO:0000256" key="1">
    <source>
        <dbReference type="SAM" id="Phobius"/>
    </source>
</evidence>
<keyword evidence="1" id="KW-0472">Membrane</keyword>
<keyword evidence="1" id="KW-1133">Transmembrane helix</keyword>
<keyword evidence="1" id="KW-0812">Transmembrane</keyword>
<dbReference type="Proteomes" id="UP000249645">
    <property type="component" value="Unassembled WGS sequence"/>
</dbReference>
<dbReference type="PANTHER" id="PTHR33371">
    <property type="entry name" value="INTERMEMBRANE PHOSPHOLIPID TRANSPORT SYSTEM BINDING PROTEIN MLAD-RELATED"/>
    <property type="match status" value="1"/>
</dbReference>
<protein>
    <submittedName>
        <fullName evidence="3">Mammalian cell entry protein</fullName>
    </submittedName>
</protein>
<feature type="transmembrane region" description="Helical" evidence="1">
    <location>
        <begin position="9"/>
        <end position="27"/>
    </location>
</feature>
<evidence type="ECO:0000313" key="4">
    <source>
        <dbReference type="Proteomes" id="UP000249645"/>
    </source>
</evidence>
<evidence type="ECO:0000259" key="2">
    <source>
        <dbReference type="Pfam" id="PF02470"/>
    </source>
</evidence>
<dbReference type="Pfam" id="PF02470">
    <property type="entry name" value="MlaD"/>
    <property type="match status" value="1"/>
</dbReference>
<dbReference type="EMBL" id="QFOI01000175">
    <property type="protein sequence ID" value="PZP47945.1"/>
    <property type="molecule type" value="Genomic_DNA"/>
</dbReference>
<comment type="caution">
    <text evidence="3">The sequence shown here is derived from an EMBL/GenBank/DDBJ whole genome shotgun (WGS) entry which is preliminary data.</text>
</comment>
<dbReference type="AlphaFoldDB" id="A0A2W5EVF1"/>
<feature type="domain" description="Mce/MlaD" evidence="2">
    <location>
        <begin position="38"/>
        <end position="103"/>
    </location>
</feature>
<organism evidence="3 4">
    <name type="scientific">Pseudopedobacter saltans</name>
    <dbReference type="NCBI Taxonomy" id="151895"/>
    <lineage>
        <taxon>Bacteria</taxon>
        <taxon>Pseudomonadati</taxon>
        <taxon>Bacteroidota</taxon>
        <taxon>Sphingobacteriia</taxon>
        <taxon>Sphingobacteriales</taxon>
        <taxon>Sphingobacteriaceae</taxon>
        <taxon>Pseudopedobacter</taxon>
    </lineage>
</organism>
<evidence type="ECO:0000313" key="3">
    <source>
        <dbReference type="EMBL" id="PZP47945.1"/>
    </source>
</evidence>
<name>A0A2W5EVF1_9SPHI</name>
<accession>A0A2W5EVF1</accession>
<dbReference type="InterPro" id="IPR052336">
    <property type="entry name" value="MlaD_Phospholipid_Transporter"/>
</dbReference>
<gene>
    <name evidence="3" type="ORF">DI598_10440</name>
</gene>
<dbReference type="InterPro" id="IPR003399">
    <property type="entry name" value="Mce/MlaD"/>
</dbReference>
<proteinExistence type="predicted"/>
<dbReference type="PANTHER" id="PTHR33371:SF4">
    <property type="entry name" value="INTERMEMBRANE PHOSPHOLIPID TRANSPORT SYSTEM BINDING PROTEIN MLAD"/>
    <property type="match status" value="1"/>
</dbReference>